<dbReference type="AlphaFoldDB" id="A0A382D0N8"/>
<sequence length="179" mass="19840">VETIITRLLEQFEQGKLSRRKLVQSLALTATGAHALQSATPAAAESTSAAVLPRTAWLDHISYVVADYGRTRDFYADLLGWEVTADDSERGEARLRIGEDQGDIIIRNGTAPAGQGPTGVVHHICWGLDTYDTDAVREELESRDLNPRRDQGGRYDPLDSYHVLDPDGWDLQLAVRLRD</sequence>
<dbReference type="InterPro" id="IPR004360">
    <property type="entry name" value="Glyas_Fos-R_dOase_dom"/>
</dbReference>
<feature type="non-terminal residue" evidence="2">
    <location>
        <position position="1"/>
    </location>
</feature>
<dbReference type="CDD" id="cd06587">
    <property type="entry name" value="VOC"/>
    <property type="match status" value="1"/>
</dbReference>
<proteinExistence type="predicted"/>
<dbReference type="Pfam" id="PF00903">
    <property type="entry name" value="Glyoxalase"/>
    <property type="match status" value="1"/>
</dbReference>
<accession>A0A382D0N8</accession>
<dbReference type="Gene3D" id="3.10.180.10">
    <property type="entry name" value="2,3-Dihydroxybiphenyl 1,2-Dioxygenase, domain 1"/>
    <property type="match status" value="1"/>
</dbReference>
<protein>
    <recommendedName>
        <fullName evidence="1">VOC domain-containing protein</fullName>
    </recommendedName>
</protein>
<dbReference type="EMBL" id="UINC01036729">
    <property type="protein sequence ID" value="SVB31143.1"/>
    <property type="molecule type" value="Genomic_DNA"/>
</dbReference>
<reference evidence="2" key="1">
    <citation type="submission" date="2018-05" db="EMBL/GenBank/DDBJ databases">
        <authorList>
            <person name="Lanie J.A."/>
            <person name="Ng W.-L."/>
            <person name="Kazmierczak K.M."/>
            <person name="Andrzejewski T.M."/>
            <person name="Davidsen T.M."/>
            <person name="Wayne K.J."/>
            <person name="Tettelin H."/>
            <person name="Glass J.I."/>
            <person name="Rusch D."/>
            <person name="Podicherti R."/>
            <person name="Tsui H.-C.T."/>
            <person name="Winkler M.E."/>
        </authorList>
    </citation>
    <scope>NUCLEOTIDE SEQUENCE</scope>
</reference>
<dbReference type="InterPro" id="IPR029068">
    <property type="entry name" value="Glyas_Bleomycin-R_OHBP_Dase"/>
</dbReference>
<gene>
    <name evidence="2" type="ORF">METZ01_LOCUS183997</name>
</gene>
<feature type="domain" description="VOC" evidence="1">
    <location>
        <begin position="57"/>
        <end position="176"/>
    </location>
</feature>
<organism evidence="2">
    <name type="scientific">marine metagenome</name>
    <dbReference type="NCBI Taxonomy" id="408172"/>
    <lineage>
        <taxon>unclassified sequences</taxon>
        <taxon>metagenomes</taxon>
        <taxon>ecological metagenomes</taxon>
    </lineage>
</organism>
<dbReference type="PROSITE" id="PS51819">
    <property type="entry name" value="VOC"/>
    <property type="match status" value="1"/>
</dbReference>
<dbReference type="InterPro" id="IPR037523">
    <property type="entry name" value="VOC_core"/>
</dbReference>
<evidence type="ECO:0000313" key="2">
    <source>
        <dbReference type="EMBL" id="SVB31143.1"/>
    </source>
</evidence>
<dbReference type="SUPFAM" id="SSF54593">
    <property type="entry name" value="Glyoxalase/Bleomycin resistance protein/Dihydroxybiphenyl dioxygenase"/>
    <property type="match status" value="1"/>
</dbReference>
<name>A0A382D0N8_9ZZZZ</name>
<evidence type="ECO:0000259" key="1">
    <source>
        <dbReference type="PROSITE" id="PS51819"/>
    </source>
</evidence>